<dbReference type="GO" id="GO:0016887">
    <property type="term" value="F:ATP hydrolysis activity"/>
    <property type="evidence" value="ECO:0007669"/>
    <property type="project" value="InterPro"/>
</dbReference>
<feature type="domain" description="AAA+ ATPase" evidence="1">
    <location>
        <begin position="21"/>
        <end position="257"/>
    </location>
</feature>
<gene>
    <name evidence="2" type="ORF">CFBP5477_017080</name>
</gene>
<dbReference type="Proteomes" id="UP000298664">
    <property type="component" value="Chromosome Linear"/>
</dbReference>
<evidence type="ECO:0000313" key="3">
    <source>
        <dbReference type="Proteomes" id="UP000298664"/>
    </source>
</evidence>
<sequence>MSFALSVPLSGGEPLNFTVAFGEVVFILGANGTGKSSLLQRFYAAHHGRARRISAHRQTWFQSNAMTMSAYQKKNTESSIFSEDTNPQSRWMDSYSAQRASVAIYDLIDAENVRARGIADAVDADNFQLARQLSKHDAPIKVINELLKLSNIPIEISVREAEQVMASRNGGPQYSIAELSDGERNALLIAANVLTAKPETILFIDEPERHLHRSIISPLLSILFSRRDDCAFVVSTHDVMLPLDNREARTLLVRGCTYQHSQVVNWDADLVTTETEIDEQLKQDVLGSRRKLLFVEGTEQSLDKPLYSLLFPQVSVIAKASCRDVEHSVASIRDAQNLHWLHAFGIVDNDRRPAANIAELKDKGVYAVPVYAVESIYYHTEVMQRLATKQQGLTGVDAAQALEQARVAAVAAIRPHIQRLSERVVETSIRQDLMSKLPKRADIAQAEALTVTIDVPSVVAAEVTRLTEACDASNLQDVIARYPVRETPALDRIATNLGFQGRSQYESAVRKLLMDDGDALAALQNLFSTLKADIDAI</sequence>
<protein>
    <submittedName>
        <fullName evidence="2">AAA family ATPase</fullName>
    </submittedName>
</protein>
<proteinExistence type="predicted"/>
<dbReference type="InterPro" id="IPR003959">
    <property type="entry name" value="ATPase_AAA_core"/>
</dbReference>
<dbReference type="GO" id="GO:0005524">
    <property type="term" value="F:ATP binding"/>
    <property type="evidence" value="ECO:0007669"/>
    <property type="project" value="InterPro"/>
</dbReference>
<dbReference type="SMART" id="SM00382">
    <property type="entry name" value="AAA"/>
    <property type="match status" value="1"/>
</dbReference>
<dbReference type="InterPro" id="IPR027417">
    <property type="entry name" value="P-loop_NTPase"/>
</dbReference>
<dbReference type="EMBL" id="CP124734">
    <property type="protein sequence ID" value="WHA42978.1"/>
    <property type="molecule type" value="Genomic_DNA"/>
</dbReference>
<dbReference type="SUPFAM" id="SSF52540">
    <property type="entry name" value="P-loop containing nucleoside triphosphate hydrolases"/>
    <property type="match status" value="1"/>
</dbReference>
<dbReference type="InterPro" id="IPR051396">
    <property type="entry name" value="Bact_Antivir_Def_Nuclease"/>
</dbReference>
<dbReference type="Pfam" id="PF14491">
    <property type="entry name" value="DUF4435"/>
    <property type="match status" value="1"/>
</dbReference>
<dbReference type="PANTHER" id="PTHR43581">
    <property type="entry name" value="ATP/GTP PHOSPHATASE"/>
    <property type="match status" value="1"/>
</dbReference>
<dbReference type="Gene3D" id="3.40.50.300">
    <property type="entry name" value="P-loop containing nucleotide triphosphate hydrolases"/>
    <property type="match status" value="1"/>
</dbReference>
<evidence type="ECO:0000259" key="1">
    <source>
        <dbReference type="SMART" id="SM00382"/>
    </source>
</evidence>
<organism evidence="2 3">
    <name type="scientific">Agrobacterium larrymoorei</name>
    <dbReference type="NCBI Taxonomy" id="160699"/>
    <lineage>
        <taxon>Bacteria</taxon>
        <taxon>Pseudomonadati</taxon>
        <taxon>Pseudomonadota</taxon>
        <taxon>Alphaproteobacteria</taxon>
        <taxon>Hyphomicrobiales</taxon>
        <taxon>Rhizobiaceae</taxon>
        <taxon>Rhizobium/Agrobacterium group</taxon>
        <taxon>Agrobacterium</taxon>
    </lineage>
</organism>
<dbReference type="PANTHER" id="PTHR43581:SF2">
    <property type="entry name" value="EXCINUCLEASE ATPASE SUBUNIT"/>
    <property type="match status" value="1"/>
</dbReference>
<evidence type="ECO:0000313" key="2">
    <source>
        <dbReference type="EMBL" id="WHA42978.1"/>
    </source>
</evidence>
<accession>A0AAF0HEJ5</accession>
<dbReference type="Pfam" id="PF13304">
    <property type="entry name" value="AAA_21"/>
    <property type="match status" value="1"/>
</dbReference>
<reference evidence="2" key="1">
    <citation type="submission" date="2023-05" db="EMBL/GenBank/DDBJ databases">
        <title>Complete genome sequence of Agrobacterium larrymoorei CFBP5477.</title>
        <authorList>
            <person name="Yen H.-C."/>
            <person name="Chou L."/>
            <person name="Lin Y.-C."/>
            <person name="Lai E.-M."/>
            <person name="Kuo C.-H."/>
        </authorList>
    </citation>
    <scope>NUCLEOTIDE SEQUENCE</scope>
    <source>
        <strain evidence="2">CFBP5477</strain>
    </source>
</reference>
<dbReference type="InterPro" id="IPR003593">
    <property type="entry name" value="AAA+_ATPase"/>
</dbReference>
<name>A0AAF0HEJ5_9HYPH</name>
<dbReference type="AlphaFoldDB" id="A0AAF0HEJ5"/>
<dbReference type="RefSeq" id="WP_137394982.1">
    <property type="nucleotide sequence ID" value="NZ_CP124734.1"/>
</dbReference>
<dbReference type="InterPro" id="IPR029492">
    <property type="entry name" value="DUF4435"/>
</dbReference>